<dbReference type="KEGG" id="spsr:EGC80_21270"/>
<protein>
    <submittedName>
        <fullName evidence="2">Uncharacterized protein</fullName>
    </submittedName>
</protein>
<dbReference type="OrthoDB" id="5810809at2"/>
<dbReference type="EMBL" id="CP034073">
    <property type="protein sequence ID" value="AZG37146.1"/>
    <property type="molecule type" value="Genomic_DNA"/>
</dbReference>
<gene>
    <name evidence="2" type="ORF">EGC77_04945</name>
    <name evidence="1" type="ORF">EGC80_21270</name>
</gene>
<evidence type="ECO:0000313" key="1">
    <source>
        <dbReference type="EMBL" id="AZG37146.1"/>
    </source>
</evidence>
<evidence type="ECO:0000313" key="4">
    <source>
        <dbReference type="Proteomes" id="UP000278855"/>
    </source>
</evidence>
<evidence type="ECO:0000313" key="3">
    <source>
        <dbReference type="Proteomes" id="UP000273778"/>
    </source>
</evidence>
<dbReference type="Proteomes" id="UP000273778">
    <property type="component" value="Chromosome"/>
</dbReference>
<dbReference type="Proteomes" id="UP000278855">
    <property type="component" value="Unassembled WGS sequence"/>
</dbReference>
<reference evidence="1 3" key="1">
    <citation type="submission" date="2018-11" db="EMBL/GenBank/DDBJ databases">
        <title>Shewanella sp. M2.</title>
        <authorList>
            <person name="Hwang Y.J."/>
            <person name="Hwang C.Y."/>
        </authorList>
    </citation>
    <scope>NUCLEOTIDE SEQUENCE [LARGE SCALE GENOMIC DNA]</scope>
    <source>
        <strain evidence="1 3">M2</strain>
    </source>
</reference>
<name>A0A3N4EN95_9GAMM</name>
<organism evidence="2 4">
    <name type="scientific">Shewanella psychromarinicola</name>
    <dbReference type="NCBI Taxonomy" id="2487742"/>
    <lineage>
        <taxon>Bacteria</taxon>
        <taxon>Pseudomonadati</taxon>
        <taxon>Pseudomonadota</taxon>
        <taxon>Gammaproteobacteria</taxon>
        <taxon>Alteromonadales</taxon>
        <taxon>Shewanellaceae</taxon>
        <taxon>Shewanella</taxon>
    </lineage>
</organism>
<keyword evidence="3" id="KW-1185">Reference proteome</keyword>
<dbReference type="AlphaFoldDB" id="A0A3N4EN95"/>
<reference evidence="4" key="2">
    <citation type="submission" date="2018-11" db="EMBL/GenBank/DDBJ databases">
        <title>Shewanella sp. R106.</title>
        <authorList>
            <person name="Hwang Y.J."/>
            <person name="Hwang C.Y."/>
        </authorList>
    </citation>
    <scope>NUCLEOTIDE SEQUENCE [LARGE SCALE GENOMIC DNA]</scope>
    <source>
        <strain evidence="4">R106</strain>
    </source>
</reference>
<accession>A0A3N4EN95</accession>
<reference evidence="2" key="3">
    <citation type="submission" date="2018-11" db="EMBL/GenBank/DDBJ databases">
        <authorList>
            <person name="Hwang Y.J."/>
            <person name="Hwang C.Y."/>
        </authorList>
    </citation>
    <scope>NUCLEOTIDE SEQUENCE</scope>
    <source>
        <strain evidence="2">R106</strain>
    </source>
</reference>
<sequence length="146" mass="16875">MFYCTNSFSALEVITAAEKQSLNKIEHQYDIDILLITLNDNFSPFNRKVDDIDVRKKAIILERQRYNEFIALLPKVIRTNTAIAETDKKIEKSVSLIDELTQKPQQDGKHLETEKVLILTEYEAINKKRATKSQPLVNSKKILLII</sequence>
<evidence type="ECO:0000313" key="2">
    <source>
        <dbReference type="EMBL" id="RPA35001.1"/>
    </source>
</evidence>
<dbReference type="RefSeq" id="WP_124012050.1">
    <property type="nucleotide sequence ID" value="NZ_CP034073.1"/>
</dbReference>
<dbReference type="EMBL" id="RKKB01000001">
    <property type="protein sequence ID" value="RPA35001.1"/>
    <property type="molecule type" value="Genomic_DNA"/>
</dbReference>
<proteinExistence type="predicted"/>